<keyword evidence="1" id="KW-0472">Membrane</keyword>
<keyword evidence="3" id="KW-1185">Reference proteome</keyword>
<dbReference type="AlphaFoldDB" id="A0A067MS67"/>
<proteinExistence type="predicted"/>
<sequence length="100" mass="11183">MLLGVCPISNESPPTALQILNLGAAVIIVAGNIFWLQSGRATTHDFRASLGRYHRSVAERVREAVWDRFKNENGHYDTLQCINALHQIVLDNQIRPGQMS</sequence>
<dbReference type="Proteomes" id="UP000027195">
    <property type="component" value="Unassembled WGS sequence"/>
</dbReference>
<keyword evidence="1" id="KW-1133">Transmembrane helix</keyword>
<dbReference type="InParanoid" id="A0A067MS67"/>
<gene>
    <name evidence="2" type="ORF">BOTBODRAFT_577398</name>
</gene>
<evidence type="ECO:0000313" key="2">
    <source>
        <dbReference type="EMBL" id="KDQ17555.1"/>
    </source>
</evidence>
<organism evidence="2 3">
    <name type="scientific">Botryobasidium botryosum (strain FD-172 SS1)</name>
    <dbReference type="NCBI Taxonomy" id="930990"/>
    <lineage>
        <taxon>Eukaryota</taxon>
        <taxon>Fungi</taxon>
        <taxon>Dikarya</taxon>
        <taxon>Basidiomycota</taxon>
        <taxon>Agaricomycotina</taxon>
        <taxon>Agaricomycetes</taxon>
        <taxon>Cantharellales</taxon>
        <taxon>Botryobasidiaceae</taxon>
        <taxon>Botryobasidium</taxon>
    </lineage>
</organism>
<accession>A0A067MS67</accession>
<evidence type="ECO:0000313" key="3">
    <source>
        <dbReference type="Proteomes" id="UP000027195"/>
    </source>
</evidence>
<reference evidence="3" key="1">
    <citation type="journal article" date="2014" name="Proc. Natl. Acad. Sci. U.S.A.">
        <title>Extensive sampling of basidiomycete genomes demonstrates inadequacy of the white-rot/brown-rot paradigm for wood decay fungi.</title>
        <authorList>
            <person name="Riley R."/>
            <person name="Salamov A.A."/>
            <person name="Brown D.W."/>
            <person name="Nagy L.G."/>
            <person name="Floudas D."/>
            <person name="Held B.W."/>
            <person name="Levasseur A."/>
            <person name="Lombard V."/>
            <person name="Morin E."/>
            <person name="Otillar R."/>
            <person name="Lindquist E.A."/>
            <person name="Sun H."/>
            <person name="LaButti K.M."/>
            <person name="Schmutz J."/>
            <person name="Jabbour D."/>
            <person name="Luo H."/>
            <person name="Baker S.E."/>
            <person name="Pisabarro A.G."/>
            <person name="Walton J.D."/>
            <person name="Blanchette R.A."/>
            <person name="Henrissat B."/>
            <person name="Martin F."/>
            <person name="Cullen D."/>
            <person name="Hibbett D.S."/>
            <person name="Grigoriev I.V."/>
        </authorList>
    </citation>
    <scope>NUCLEOTIDE SEQUENCE [LARGE SCALE GENOMIC DNA]</scope>
    <source>
        <strain evidence="3">FD-172 SS1</strain>
    </source>
</reference>
<dbReference type="EMBL" id="KL198023">
    <property type="protein sequence ID" value="KDQ17555.1"/>
    <property type="molecule type" value="Genomic_DNA"/>
</dbReference>
<keyword evidence="1" id="KW-0812">Transmembrane</keyword>
<protein>
    <submittedName>
        <fullName evidence="2">Uncharacterized protein</fullName>
    </submittedName>
</protein>
<dbReference type="HOGENOM" id="CLU_2305620_0_0_1"/>
<evidence type="ECO:0000256" key="1">
    <source>
        <dbReference type="SAM" id="Phobius"/>
    </source>
</evidence>
<name>A0A067MS67_BOTB1</name>
<feature type="transmembrane region" description="Helical" evidence="1">
    <location>
        <begin position="16"/>
        <end position="36"/>
    </location>
</feature>